<name>A0A0A9F5T8_ARUDO</name>
<feature type="signal peptide" evidence="2">
    <location>
        <begin position="1"/>
        <end position="30"/>
    </location>
</feature>
<organism evidence="3">
    <name type="scientific">Arundo donax</name>
    <name type="common">Giant reed</name>
    <name type="synonym">Donax arundinaceus</name>
    <dbReference type="NCBI Taxonomy" id="35708"/>
    <lineage>
        <taxon>Eukaryota</taxon>
        <taxon>Viridiplantae</taxon>
        <taxon>Streptophyta</taxon>
        <taxon>Embryophyta</taxon>
        <taxon>Tracheophyta</taxon>
        <taxon>Spermatophyta</taxon>
        <taxon>Magnoliopsida</taxon>
        <taxon>Liliopsida</taxon>
        <taxon>Poales</taxon>
        <taxon>Poaceae</taxon>
        <taxon>PACMAD clade</taxon>
        <taxon>Arundinoideae</taxon>
        <taxon>Arundineae</taxon>
        <taxon>Arundo</taxon>
    </lineage>
</organism>
<sequence>MNTSSPVIGRARCGISLLLSVLSSPSLARGAPTVRRRRGPAGGSAPAVERGGALRRSACRRARAWLAERCPSGAV</sequence>
<dbReference type="EMBL" id="GBRH01194293">
    <property type="protein sequence ID" value="JAE03603.1"/>
    <property type="molecule type" value="Transcribed_RNA"/>
</dbReference>
<protein>
    <submittedName>
        <fullName evidence="3">Uncharacterized protein</fullName>
    </submittedName>
</protein>
<proteinExistence type="predicted"/>
<feature type="region of interest" description="Disordered" evidence="1">
    <location>
        <begin position="29"/>
        <end position="50"/>
    </location>
</feature>
<reference evidence="3" key="1">
    <citation type="submission" date="2014-09" db="EMBL/GenBank/DDBJ databases">
        <authorList>
            <person name="Magalhaes I.L.F."/>
            <person name="Oliveira U."/>
            <person name="Santos F.R."/>
            <person name="Vidigal T.H.D.A."/>
            <person name="Brescovit A.D."/>
            <person name="Santos A.J."/>
        </authorList>
    </citation>
    <scope>NUCLEOTIDE SEQUENCE</scope>
    <source>
        <tissue evidence="3">Shoot tissue taken approximately 20 cm above the soil surface</tissue>
    </source>
</reference>
<reference evidence="3" key="2">
    <citation type="journal article" date="2015" name="Data Brief">
        <title>Shoot transcriptome of the giant reed, Arundo donax.</title>
        <authorList>
            <person name="Barrero R.A."/>
            <person name="Guerrero F.D."/>
            <person name="Moolhuijzen P."/>
            <person name="Goolsby J.A."/>
            <person name="Tidwell J."/>
            <person name="Bellgard S.E."/>
            <person name="Bellgard M.I."/>
        </authorList>
    </citation>
    <scope>NUCLEOTIDE SEQUENCE</scope>
    <source>
        <tissue evidence="3">Shoot tissue taken approximately 20 cm above the soil surface</tissue>
    </source>
</reference>
<accession>A0A0A9F5T8</accession>
<evidence type="ECO:0000256" key="2">
    <source>
        <dbReference type="SAM" id="SignalP"/>
    </source>
</evidence>
<evidence type="ECO:0000313" key="3">
    <source>
        <dbReference type="EMBL" id="JAE03603.1"/>
    </source>
</evidence>
<keyword evidence="2" id="KW-0732">Signal</keyword>
<evidence type="ECO:0000256" key="1">
    <source>
        <dbReference type="SAM" id="MobiDB-lite"/>
    </source>
</evidence>
<feature type="chain" id="PRO_5002047226" evidence="2">
    <location>
        <begin position="31"/>
        <end position="75"/>
    </location>
</feature>
<dbReference type="AlphaFoldDB" id="A0A0A9F5T8"/>